<protein>
    <submittedName>
        <fullName evidence="3">TfoX/Sxy family protein</fullName>
    </submittedName>
</protein>
<sequence>MADPFTELCVEMLSPLGPVRVRRMFGGQGIYVDELFMALIVQNQLYLKADDTTRERFVAAGCEPFSYSTATGERQVMSYYRPPEDALESPPLMLPWARLALEAALRATNAKAGKPAAKKVARKATKKATQTAAKKSAPAQPSAAKKAAPRRG</sequence>
<accession>A0ABW7H0L8</accession>
<dbReference type="Proteomes" id="UP001606303">
    <property type="component" value="Unassembled WGS sequence"/>
</dbReference>
<evidence type="ECO:0000313" key="4">
    <source>
        <dbReference type="Proteomes" id="UP001606303"/>
    </source>
</evidence>
<name>A0ABW7H0L8_9BURK</name>
<dbReference type="PANTHER" id="PTHR36121:SF1">
    <property type="entry name" value="PROTEIN SXY"/>
    <property type="match status" value="1"/>
</dbReference>
<proteinExistence type="predicted"/>
<reference evidence="3 4" key="1">
    <citation type="submission" date="2024-08" db="EMBL/GenBank/DDBJ databases">
        <authorList>
            <person name="Lu H."/>
        </authorList>
    </citation>
    <scope>NUCLEOTIDE SEQUENCE [LARGE SCALE GENOMIC DNA]</scope>
    <source>
        <strain evidence="3 4">BYS87W</strain>
    </source>
</reference>
<keyword evidence="4" id="KW-1185">Reference proteome</keyword>
<evidence type="ECO:0000313" key="3">
    <source>
        <dbReference type="EMBL" id="MFG6467779.1"/>
    </source>
</evidence>
<dbReference type="Pfam" id="PF04993">
    <property type="entry name" value="TfoX_N"/>
    <property type="match status" value="1"/>
</dbReference>
<feature type="region of interest" description="Disordered" evidence="1">
    <location>
        <begin position="109"/>
        <end position="152"/>
    </location>
</feature>
<feature type="compositionally biased region" description="Low complexity" evidence="1">
    <location>
        <begin position="127"/>
        <end position="146"/>
    </location>
</feature>
<dbReference type="EMBL" id="JBIGIB010000004">
    <property type="protein sequence ID" value="MFG6467779.1"/>
    <property type="molecule type" value="Genomic_DNA"/>
</dbReference>
<dbReference type="Gene3D" id="3.30.1460.30">
    <property type="entry name" value="YgaC/TfoX-N like chaperone"/>
    <property type="match status" value="1"/>
</dbReference>
<dbReference type="InterPro" id="IPR007076">
    <property type="entry name" value="TfoX_N"/>
</dbReference>
<gene>
    <name evidence="3" type="ORF">ACG01O_14230</name>
</gene>
<evidence type="ECO:0000259" key="2">
    <source>
        <dbReference type="Pfam" id="PF04993"/>
    </source>
</evidence>
<dbReference type="RefSeq" id="WP_394385658.1">
    <property type="nucleotide sequence ID" value="NZ_JBIGIB010000004.1"/>
</dbReference>
<organism evidence="3 4">
    <name type="scientific">Pelomonas baiyunensis</name>
    <dbReference type="NCBI Taxonomy" id="3299026"/>
    <lineage>
        <taxon>Bacteria</taxon>
        <taxon>Pseudomonadati</taxon>
        <taxon>Pseudomonadota</taxon>
        <taxon>Betaproteobacteria</taxon>
        <taxon>Burkholderiales</taxon>
        <taxon>Sphaerotilaceae</taxon>
        <taxon>Roseateles</taxon>
    </lineage>
</organism>
<feature type="compositionally biased region" description="Basic residues" evidence="1">
    <location>
        <begin position="116"/>
        <end position="126"/>
    </location>
</feature>
<dbReference type="InterPro" id="IPR047525">
    <property type="entry name" value="TfoX-like"/>
</dbReference>
<evidence type="ECO:0000256" key="1">
    <source>
        <dbReference type="SAM" id="MobiDB-lite"/>
    </source>
</evidence>
<comment type="caution">
    <text evidence="3">The sequence shown here is derived from an EMBL/GenBank/DDBJ whole genome shotgun (WGS) entry which is preliminary data.</text>
</comment>
<dbReference type="PANTHER" id="PTHR36121">
    <property type="entry name" value="PROTEIN SXY"/>
    <property type="match status" value="1"/>
</dbReference>
<feature type="domain" description="TfoX N-terminal" evidence="2">
    <location>
        <begin position="11"/>
        <end position="104"/>
    </location>
</feature>
<dbReference type="SUPFAM" id="SSF159894">
    <property type="entry name" value="YgaC/TfoX-N like"/>
    <property type="match status" value="1"/>
</dbReference>